<keyword evidence="11 12" id="KW-0407">Ion channel</keyword>
<dbReference type="OrthoDB" id="6021021at2759"/>
<keyword evidence="14" id="KW-1185">Reference proteome</keyword>
<sequence length="149" mass="17417">MDTFPRRTFLSGISGGFIFDIFTNHSHLDYMCGESLQGFKVTLHHPSELPDMDRHFRVPLDQAVLVGIKPRMITVSEELKSYTPKERQCYFSKEKYLRYFKRYTQNNCLHECYSNFTLQKCGCYPFYMPKNDSPVICGPGSNECLENSR</sequence>
<reference evidence="13" key="1">
    <citation type="submission" date="2019-08" db="EMBL/GenBank/DDBJ databases">
        <title>The genome of the North American firefly Photinus pyralis.</title>
        <authorList>
            <consortium name="Photinus pyralis genome working group"/>
            <person name="Fallon T.R."/>
            <person name="Sander Lower S.E."/>
            <person name="Weng J.-K."/>
        </authorList>
    </citation>
    <scope>NUCLEOTIDE SEQUENCE</scope>
    <source>
        <strain evidence="13">TRF0915ILg1</strain>
        <tissue evidence="13">Whole body</tissue>
    </source>
</reference>
<evidence type="ECO:0000256" key="8">
    <source>
        <dbReference type="ARBA" id="ARBA00023065"/>
    </source>
</evidence>
<evidence type="ECO:0000256" key="5">
    <source>
        <dbReference type="ARBA" id="ARBA00022692"/>
    </source>
</evidence>
<evidence type="ECO:0000256" key="7">
    <source>
        <dbReference type="ARBA" id="ARBA00023053"/>
    </source>
</evidence>
<comment type="similarity">
    <text evidence="2 12">Belongs to the amiloride-sensitive sodium channel (TC 1.A.6) family.</text>
</comment>
<protein>
    <submittedName>
        <fullName evidence="13">Uncharacterized protein</fullName>
    </submittedName>
</protein>
<proteinExistence type="inferred from homology"/>
<dbReference type="AlphaFoldDB" id="A0A8K0CM00"/>
<keyword evidence="10 12" id="KW-0739">Sodium transport</keyword>
<keyword evidence="4 12" id="KW-0894">Sodium channel</keyword>
<comment type="caution">
    <text evidence="13">The sequence shown here is derived from an EMBL/GenBank/DDBJ whole genome shotgun (WGS) entry which is preliminary data.</text>
</comment>
<evidence type="ECO:0000256" key="1">
    <source>
        <dbReference type="ARBA" id="ARBA00004141"/>
    </source>
</evidence>
<accession>A0A8K0CM00</accession>
<evidence type="ECO:0000256" key="3">
    <source>
        <dbReference type="ARBA" id="ARBA00022448"/>
    </source>
</evidence>
<evidence type="ECO:0000256" key="4">
    <source>
        <dbReference type="ARBA" id="ARBA00022461"/>
    </source>
</evidence>
<organism evidence="13 14">
    <name type="scientific">Ignelater luminosus</name>
    <name type="common">Cucubano</name>
    <name type="synonym">Pyrophorus luminosus</name>
    <dbReference type="NCBI Taxonomy" id="2038154"/>
    <lineage>
        <taxon>Eukaryota</taxon>
        <taxon>Metazoa</taxon>
        <taxon>Ecdysozoa</taxon>
        <taxon>Arthropoda</taxon>
        <taxon>Hexapoda</taxon>
        <taxon>Insecta</taxon>
        <taxon>Pterygota</taxon>
        <taxon>Neoptera</taxon>
        <taxon>Endopterygota</taxon>
        <taxon>Coleoptera</taxon>
        <taxon>Polyphaga</taxon>
        <taxon>Elateriformia</taxon>
        <taxon>Elateroidea</taxon>
        <taxon>Elateridae</taxon>
        <taxon>Agrypninae</taxon>
        <taxon>Pyrophorini</taxon>
        <taxon>Ignelater</taxon>
    </lineage>
</organism>
<evidence type="ECO:0000313" key="14">
    <source>
        <dbReference type="Proteomes" id="UP000801492"/>
    </source>
</evidence>
<keyword evidence="9" id="KW-0472">Membrane</keyword>
<dbReference type="InterPro" id="IPR001873">
    <property type="entry name" value="ENaC"/>
</dbReference>
<evidence type="ECO:0000313" key="13">
    <source>
        <dbReference type="EMBL" id="KAF2889790.1"/>
    </source>
</evidence>
<dbReference type="EMBL" id="VTPC01062529">
    <property type="protein sequence ID" value="KAF2889790.1"/>
    <property type="molecule type" value="Genomic_DNA"/>
</dbReference>
<keyword evidence="6" id="KW-1133">Transmembrane helix</keyword>
<feature type="non-terminal residue" evidence="13">
    <location>
        <position position="1"/>
    </location>
</feature>
<evidence type="ECO:0000256" key="2">
    <source>
        <dbReference type="ARBA" id="ARBA00007193"/>
    </source>
</evidence>
<evidence type="ECO:0000256" key="6">
    <source>
        <dbReference type="ARBA" id="ARBA00022989"/>
    </source>
</evidence>
<comment type="subcellular location">
    <subcellularLocation>
        <location evidence="1">Membrane</location>
        <topology evidence="1">Multi-pass membrane protein</topology>
    </subcellularLocation>
</comment>
<dbReference type="GO" id="GO:0005886">
    <property type="term" value="C:plasma membrane"/>
    <property type="evidence" value="ECO:0007669"/>
    <property type="project" value="TreeGrafter"/>
</dbReference>
<dbReference type="GO" id="GO:0015280">
    <property type="term" value="F:ligand-gated sodium channel activity"/>
    <property type="evidence" value="ECO:0007669"/>
    <property type="project" value="TreeGrafter"/>
</dbReference>
<keyword evidence="5 12" id="KW-0812">Transmembrane</keyword>
<keyword evidence="7" id="KW-0915">Sodium</keyword>
<dbReference type="PANTHER" id="PTHR11690:SF288">
    <property type="entry name" value="AMILORIDE-SENSITIVE NA+ CHANNEL-RELATED"/>
    <property type="match status" value="1"/>
</dbReference>
<keyword evidence="8 12" id="KW-0406">Ion transport</keyword>
<dbReference type="PANTHER" id="PTHR11690">
    <property type="entry name" value="AMILORIDE-SENSITIVE SODIUM CHANNEL-RELATED"/>
    <property type="match status" value="1"/>
</dbReference>
<dbReference type="Proteomes" id="UP000801492">
    <property type="component" value="Unassembled WGS sequence"/>
</dbReference>
<name>A0A8K0CM00_IGNLU</name>
<evidence type="ECO:0000256" key="10">
    <source>
        <dbReference type="ARBA" id="ARBA00023201"/>
    </source>
</evidence>
<dbReference type="Gene3D" id="1.10.287.820">
    <property type="entry name" value="Acid-sensing ion channel domain"/>
    <property type="match status" value="1"/>
</dbReference>
<evidence type="ECO:0000256" key="12">
    <source>
        <dbReference type="RuleBase" id="RU000679"/>
    </source>
</evidence>
<evidence type="ECO:0000256" key="9">
    <source>
        <dbReference type="ARBA" id="ARBA00023136"/>
    </source>
</evidence>
<evidence type="ECO:0000256" key="11">
    <source>
        <dbReference type="ARBA" id="ARBA00023303"/>
    </source>
</evidence>
<keyword evidence="3 12" id="KW-0813">Transport</keyword>
<gene>
    <name evidence="13" type="ORF">ILUMI_16383</name>
</gene>
<dbReference type="Pfam" id="PF00858">
    <property type="entry name" value="ASC"/>
    <property type="match status" value="1"/>
</dbReference>